<organism evidence="2 3">
    <name type="scientific">Staphylococcus warneri</name>
    <dbReference type="NCBI Taxonomy" id="1292"/>
    <lineage>
        <taxon>Bacteria</taxon>
        <taxon>Bacillati</taxon>
        <taxon>Bacillota</taxon>
        <taxon>Bacilli</taxon>
        <taxon>Bacillales</taxon>
        <taxon>Staphylococcaceae</taxon>
        <taxon>Staphylococcus</taxon>
    </lineage>
</organism>
<proteinExistence type="predicted"/>
<dbReference type="EMBL" id="PZEV01000006">
    <property type="protein sequence ID" value="PTI52049.1"/>
    <property type="molecule type" value="Genomic_DNA"/>
</dbReference>
<protein>
    <submittedName>
        <fullName evidence="2">Molybdopterin-guanine dinucleotide biosynthesis protein B</fullName>
    </submittedName>
</protein>
<dbReference type="PANTHER" id="PTHR40072">
    <property type="entry name" value="MOLYBDOPTERIN-GUANINE DINUCLEOTIDE BIOSYNTHESIS ADAPTER PROTEIN-RELATED"/>
    <property type="match status" value="1"/>
</dbReference>
<dbReference type="AlphaFoldDB" id="A0A2T4Q2J2"/>
<accession>A0A2T4Q2J2</accession>
<dbReference type="PANTHER" id="PTHR40072:SF1">
    <property type="entry name" value="MOLYBDOPTERIN-GUANINE DINUCLEOTIDE BIOSYNTHESIS ADAPTER PROTEIN"/>
    <property type="match status" value="1"/>
</dbReference>
<evidence type="ECO:0000259" key="1">
    <source>
        <dbReference type="Pfam" id="PF03205"/>
    </source>
</evidence>
<dbReference type="Proteomes" id="UP000240717">
    <property type="component" value="Unassembled WGS sequence"/>
</dbReference>
<dbReference type="InterPro" id="IPR004435">
    <property type="entry name" value="MobB_dom"/>
</dbReference>
<dbReference type="InterPro" id="IPR027417">
    <property type="entry name" value="P-loop_NTPase"/>
</dbReference>
<evidence type="ECO:0000313" key="2">
    <source>
        <dbReference type="EMBL" id="PTI52049.1"/>
    </source>
</evidence>
<dbReference type="InterPro" id="IPR052539">
    <property type="entry name" value="MGD_biosynthesis_adapter"/>
</dbReference>
<sequence length="156" mass="18282">MILQMIGYKNVGKTTLMTHAISFLKERNFKVASIKHHGHQGEDIQLQHQHVDHMKHFQSGADQSIVQGHAYRQTVTRSTEQSLSNIIKESVTIDCDVVLVEGFKHENYDKIIVYENEKQLRELNHLNNICYRIKLNEPNAYQKFDEWLINKVTHKD</sequence>
<dbReference type="NCBIfam" id="TIGR00176">
    <property type="entry name" value="mobB"/>
    <property type="match status" value="1"/>
</dbReference>
<dbReference type="Gene3D" id="3.40.50.300">
    <property type="entry name" value="P-loop containing nucleotide triphosphate hydrolases"/>
    <property type="match status" value="1"/>
</dbReference>
<gene>
    <name evidence="2" type="primary">mobB</name>
    <name evidence="2" type="ORF">BU085_03065</name>
</gene>
<dbReference type="STRING" id="1194526.A284_03210"/>
<comment type="caution">
    <text evidence="2">The sequence shown here is derived from an EMBL/GenBank/DDBJ whole genome shotgun (WGS) entry which is preliminary data.</text>
</comment>
<dbReference type="RefSeq" id="WP_002450303.1">
    <property type="nucleotide sequence ID" value="NZ_CP054017.1"/>
</dbReference>
<evidence type="ECO:0000313" key="3">
    <source>
        <dbReference type="Proteomes" id="UP000240717"/>
    </source>
</evidence>
<dbReference type="Pfam" id="PF03205">
    <property type="entry name" value="MobB"/>
    <property type="match status" value="1"/>
</dbReference>
<dbReference type="GO" id="GO:0006777">
    <property type="term" value="P:Mo-molybdopterin cofactor biosynthetic process"/>
    <property type="evidence" value="ECO:0007669"/>
    <property type="project" value="InterPro"/>
</dbReference>
<dbReference type="SUPFAM" id="SSF52540">
    <property type="entry name" value="P-loop containing nucleoside triphosphate hydrolases"/>
    <property type="match status" value="1"/>
</dbReference>
<feature type="domain" description="Molybdopterin-guanine dinucleotide biosynthesis protein B (MobB)" evidence="1">
    <location>
        <begin position="2"/>
        <end position="123"/>
    </location>
</feature>
<reference evidence="2 3" key="1">
    <citation type="journal article" date="2016" name="Front. Microbiol.">
        <title>Comprehensive Phylogenetic Analysis of Bovine Non-aureus Staphylococci Species Based on Whole-Genome Sequencing.</title>
        <authorList>
            <person name="Naushad S."/>
            <person name="Barkema H.W."/>
            <person name="Luby C."/>
            <person name="Condas L.A."/>
            <person name="Nobrega D.B."/>
            <person name="Carson D.A."/>
            <person name="De Buck J."/>
        </authorList>
    </citation>
    <scope>NUCLEOTIDE SEQUENCE [LARGE SCALE GENOMIC DNA]</scope>
    <source>
        <strain evidence="2 3">SNUC 2993</strain>
    </source>
</reference>
<name>A0A2T4Q2J2_STAWA</name>
<dbReference type="GO" id="GO:0005525">
    <property type="term" value="F:GTP binding"/>
    <property type="evidence" value="ECO:0007669"/>
    <property type="project" value="InterPro"/>
</dbReference>